<evidence type="ECO:0000313" key="2">
    <source>
        <dbReference type="EMBL" id="MFC0546198.1"/>
    </source>
</evidence>
<feature type="transmembrane region" description="Helical" evidence="1">
    <location>
        <begin position="40"/>
        <end position="61"/>
    </location>
</feature>
<keyword evidence="1" id="KW-1133">Transmembrane helix</keyword>
<dbReference type="Proteomes" id="UP001589810">
    <property type="component" value="Unassembled WGS sequence"/>
</dbReference>
<name>A0ABV6N0U6_9PSEU</name>
<dbReference type="EMBL" id="JBHLUD010000011">
    <property type="protein sequence ID" value="MFC0546198.1"/>
    <property type="molecule type" value="Genomic_DNA"/>
</dbReference>
<comment type="caution">
    <text evidence="2">The sequence shown here is derived from an EMBL/GenBank/DDBJ whole genome shotgun (WGS) entry which is preliminary data.</text>
</comment>
<gene>
    <name evidence="2" type="ORF">ACFFH7_32100</name>
</gene>
<reference evidence="2 3" key="1">
    <citation type="submission" date="2024-09" db="EMBL/GenBank/DDBJ databases">
        <authorList>
            <person name="Sun Q."/>
            <person name="Mori K."/>
        </authorList>
    </citation>
    <scope>NUCLEOTIDE SEQUENCE [LARGE SCALE GENOMIC DNA]</scope>
    <source>
        <strain evidence="2 3">TBRC 1432</strain>
    </source>
</reference>
<evidence type="ECO:0000256" key="1">
    <source>
        <dbReference type="SAM" id="Phobius"/>
    </source>
</evidence>
<sequence length="88" mass="9655">MDVDDFLLPSASPSRQQESRMVFLVLRTLLAQQPGASPQLLAVVLAFVTGAVMSVGFLRLWRLEGGVRYSLRSQRNSPGHSVRKLSTG</sequence>
<accession>A0ABV6N0U6</accession>
<keyword evidence="1" id="KW-0472">Membrane</keyword>
<proteinExistence type="predicted"/>
<protein>
    <submittedName>
        <fullName evidence="2">Uncharacterized protein</fullName>
    </submittedName>
</protein>
<keyword evidence="1" id="KW-0812">Transmembrane</keyword>
<organism evidence="2 3">
    <name type="scientific">Kutzneria chonburiensis</name>
    <dbReference type="NCBI Taxonomy" id="1483604"/>
    <lineage>
        <taxon>Bacteria</taxon>
        <taxon>Bacillati</taxon>
        <taxon>Actinomycetota</taxon>
        <taxon>Actinomycetes</taxon>
        <taxon>Pseudonocardiales</taxon>
        <taxon>Pseudonocardiaceae</taxon>
        <taxon>Kutzneria</taxon>
    </lineage>
</organism>
<keyword evidence="3" id="KW-1185">Reference proteome</keyword>
<dbReference type="RefSeq" id="WP_273943248.1">
    <property type="nucleotide sequence ID" value="NZ_CP097263.1"/>
</dbReference>
<evidence type="ECO:0000313" key="3">
    <source>
        <dbReference type="Proteomes" id="UP001589810"/>
    </source>
</evidence>